<dbReference type="Proteomes" id="UP000186851">
    <property type="component" value="Chromosome"/>
</dbReference>
<dbReference type="InterPro" id="IPR001509">
    <property type="entry name" value="Epimerase_deHydtase"/>
</dbReference>
<reference evidence="2" key="1">
    <citation type="journal article" date="2017" name="Nature">
        <title>Asgard archaea illuminate the origin of eukaryotic cellular complexity.</title>
        <authorList>
            <person name="Zaremba-Niedzwiedzka K."/>
            <person name="Caceres E.F."/>
            <person name="Saw J.H."/>
            <person name="Backstrom D."/>
            <person name="Juzokaite L."/>
            <person name="Vancaester E."/>
            <person name="Seitz K.W."/>
            <person name="Anantharaman K."/>
            <person name="Starnawski P."/>
            <person name="Kjeldsen K.U."/>
            <person name="Scott M.B."/>
            <person name="Nunoura T."/>
            <person name="Banfield J.F."/>
            <person name="Schramm A."/>
            <person name="Baker B.J."/>
            <person name="Spang A."/>
            <person name="Ettema T.J.G."/>
        </authorList>
    </citation>
    <scope>NUCLEOTIDE SEQUENCE</scope>
    <source>
        <strain evidence="2">LCB_4</strain>
    </source>
</reference>
<dbReference type="InterPro" id="IPR050177">
    <property type="entry name" value="Lipid_A_modif_metabolic_enz"/>
</dbReference>
<accession>A0AAF0D2D5</accession>
<dbReference type="PANTHER" id="PTHR43245:SF51">
    <property type="entry name" value="SHORT CHAIN DEHYDROGENASE_REDUCTASE FAMILY 42E, MEMBER 2"/>
    <property type="match status" value="1"/>
</dbReference>
<organism evidence="2 3">
    <name type="scientific">Odinarchaeota yellowstonii (strain LCB_4)</name>
    <dbReference type="NCBI Taxonomy" id="1841599"/>
    <lineage>
        <taxon>Archaea</taxon>
        <taxon>Promethearchaeati</taxon>
        <taxon>Candidatus Odinarchaeota</taxon>
        <taxon>Candidatus Odinarchaeia</taxon>
        <taxon>Candidatus Odinarchaeales</taxon>
        <taxon>Candidatus Odinarchaeaceae</taxon>
        <taxon>Candidatus Odinarchaeum</taxon>
    </lineage>
</organism>
<protein>
    <submittedName>
        <fullName evidence="2">NAD-dependent epimerase/dehydratase family protein</fullName>
    </submittedName>
</protein>
<proteinExistence type="predicted"/>
<name>A0AAF0D2D5_ODILC</name>
<evidence type="ECO:0000313" key="2">
    <source>
        <dbReference type="EMBL" id="WEU40438.1"/>
    </source>
</evidence>
<dbReference type="Gene3D" id="3.40.50.720">
    <property type="entry name" value="NAD(P)-binding Rossmann-like Domain"/>
    <property type="match status" value="1"/>
</dbReference>
<dbReference type="KEGG" id="oyw:OdinLCB4_000450"/>
<dbReference type="EMBL" id="CP091871">
    <property type="protein sequence ID" value="WEU40438.1"/>
    <property type="molecule type" value="Genomic_DNA"/>
</dbReference>
<reference evidence="2" key="2">
    <citation type="journal article" date="2022" name="Nat. Microbiol.">
        <title>A closed Candidatus Odinarchaeum chromosome exposes Asgard archaeal viruses.</title>
        <authorList>
            <person name="Tamarit D."/>
            <person name="Caceres E.F."/>
            <person name="Krupovic M."/>
            <person name="Nijland R."/>
            <person name="Eme L."/>
            <person name="Robinson N.P."/>
            <person name="Ettema T.J.G."/>
        </authorList>
    </citation>
    <scope>NUCLEOTIDE SEQUENCE</scope>
    <source>
        <strain evidence="2">LCB_4</strain>
    </source>
</reference>
<evidence type="ECO:0000313" key="3">
    <source>
        <dbReference type="Proteomes" id="UP000186851"/>
    </source>
</evidence>
<sequence>MKVLVTGATGFLGSHLVEVLADKGYKIAAMVRETSNTELIKDLVYELRYGDLGAPENLPKAVKDVDAIIHLAAYYTFHGSKKLYELINVEGTKHLAEAALKNKVQHFIYCSTTEAIGPVKNPPGDENTEPNPVYEYGKSKLKAEEVIKAYGLKGLNYTIIRPSGIYGPRNIFDVSYWTITSFAKNSIATKFIVGSGENLVQFVHVRDVVEGFALTLEKSDVSNRQTYIISEDKYYTYNQVYRILAELTGRKPPSTHIPKIIAKILIAPIEGVNKLFGKENFLYHTSTVDSVCSDRAYSIEKARRELGYRPKYDLKTGLKETIEWYIENGYI</sequence>
<dbReference type="InterPro" id="IPR036291">
    <property type="entry name" value="NAD(P)-bd_dom_sf"/>
</dbReference>
<dbReference type="Pfam" id="PF01370">
    <property type="entry name" value="Epimerase"/>
    <property type="match status" value="1"/>
</dbReference>
<evidence type="ECO:0000259" key="1">
    <source>
        <dbReference type="Pfam" id="PF01370"/>
    </source>
</evidence>
<dbReference type="SUPFAM" id="SSF51735">
    <property type="entry name" value="NAD(P)-binding Rossmann-fold domains"/>
    <property type="match status" value="1"/>
</dbReference>
<dbReference type="PANTHER" id="PTHR43245">
    <property type="entry name" value="BIFUNCTIONAL POLYMYXIN RESISTANCE PROTEIN ARNA"/>
    <property type="match status" value="1"/>
</dbReference>
<feature type="domain" description="NAD-dependent epimerase/dehydratase" evidence="1">
    <location>
        <begin position="3"/>
        <end position="227"/>
    </location>
</feature>
<gene>
    <name evidence="2" type="ORF">OdinLCB4_000450</name>
</gene>
<dbReference type="AlphaFoldDB" id="A0AAF0D2D5"/>